<dbReference type="Pfam" id="PF12648">
    <property type="entry name" value="TcpE"/>
    <property type="match status" value="1"/>
</dbReference>
<feature type="transmembrane region" description="Helical" evidence="1">
    <location>
        <begin position="60"/>
        <end position="78"/>
    </location>
</feature>
<comment type="caution">
    <text evidence="2">The sequence shown here is derived from an EMBL/GenBank/DDBJ whole genome shotgun (WGS) entry which is preliminary data.</text>
</comment>
<dbReference type="AlphaFoldDB" id="A0A437ULG6"/>
<dbReference type="EMBL" id="RYZS01000001">
    <property type="protein sequence ID" value="RVU94482.1"/>
    <property type="molecule type" value="Genomic_DNA"/>
</dbReference>
<organism evidence="2 3">
    <name type="scientific">Enterococcus avium</name>
    <name type="common">Streptococcus avium</name>
    <dbReference type="NCBI Taxonomy" id="33945"/>
    <lineage>
        <taxon>Bacteria</taxon>
        <taxon>Bacillati</taxon>
        <taxon>Bacillota</taxon>
        <taxon>Bacilli</taxon>
        <taxon>Lactobacillales</taxon>
        <taxon>Enterococcaceae</taxon>
        <taxon>Enterococcus</taxon>
    </lineage>
</organism>
<dbReference type="InterPro" id="IPR025608">
    <property type="entry name" value="TcpE"/>
</dbReference>
<evidence type="ECO:0008006" key="4">
    <source>
        <dbReference type="Google" id="ProtNLM"/>
    </source>
</evidence>
<proteinExistence type="predicted"/>
<accession>A0A437ULG6</accession>
<evidence type="ECO:0000256" key="1">
    <source>
        <dbReference type="SAM" id="Phobius"/>
    </source>
</evidence>
<reference evidence="2 3" key="1">
    <citation type="submission" date="2018-12" db="EMBL/GenBank/DDBJ databases">
        <title>A novel vanA-carrying plasmid in a clinical isolate of Enterococcus avium.</title>
        <authorList>
            <person name="Bernasconi O.J."/>
            <person name="Luzzaro F."/>
            <person name="Endimiani A."/>
        </authorList>
    </citation>
    <scope>NUCLEOTIDE SEQUENCE [LARGE SCALE GENOMIC DNA]</scope>
    <source>
        <strain evidence="2 3">LC0559/18</strain>
    </source>
</reference>
<feature type="transmembrane region" description="Helical" evidence="1">
    <location>
        <begin position="27"/>
        <end position="48"/>
    </location>
</feature>
<feature type="transmembrane region" description="Helical" evidence="1">
    <location>
        <begin position="90"/>
        <end position="110"/>
    </location>
</feature>
<keyword evidence="1" id="KW-0812">Transmembrane</keyword>
<protein>
    <recommendedName>
        <fullName evidence="4">Conjugal transfer protein</fullName>
    </recommendedName>
</protein>
<gene>
    <name evidence="2" type="ORF">EK398_06255</name>
</gene>
<keyword evidence="1" id="KW-0472">Membrane</keyword>
<sequence>MKWEPHNYSAAFKEPYRIQDLGNLGRLPAPIAVVNIGSFLFVFGLMWGAFRDPIQRGAKILPFLPALCYIGFPIASVLLLNKIQPDGKKLYYYVFDLVIYLIIIHWRDIYFFNGAAFRQSDINEVIRFKK</sequence>
<keyword evidence="1" id="KW-1133">Transmembrane helix</keyword>
<name>A0A437ULG6_ENTAV</name>
<dbReference type="Proteomes" id="UP000288388">
    <property type="component" value="Unassembled WGS sequence"/>
</dbReference>
<evidence type="ECO:0000313" key="2">
    <source>
        <dbReference type="EMBL" id="RVU94482.1"/>
    </source>
</evidence>
<dbReference type="RefSeq" id="WP_016180355.1">
    <property type="nucleotide sequence ID" value="NZ_CABGUH010000066.1"/>
</dbReference>
<evidence type="ECO:0000313" key="3">
    <source>
        <dbReference type="Proteomes" id="UP000288388"/>
    </source>
</evidence>